<dbReference type="PANTHER" id="PTHR43757:SF2">
    <property type="entry name" value="AMINOMETHYLTRANSFERASE, MITOCHONDRIAL"/>
    <property type="match status" value="1"/>
</dbReference>
<dbReference type="Pfam" id="PF01571">
    <property type="entry name" value="GCV_T"/>
    <property type="match status" value="1"/>
</dbReference>
<gene>
    <name evidence="2" type="ORF">GCM10008179_19470</name>
</gene>
<keyword evidence="3" id="KW-1185">Reference proteome</keyword>
<dbReference type="PANTHER" id="PTHR43757">
    <property type="entry name" value="AMINOMETHYLTRANSFERASE"/>
    <property type="match status" value="1"/>
</dbReference>
<dbReference type="AlphaFoldDB" id="A0A9W6J2W7"/>
<protein>
    <recommendedName>
        <fullName evidence="1">GCVT N-terminal domain-containing protein</fullName>
    </recommendedName>
</protein>
<reference evidence="2" key="2">
    <citation type="submission" date="2023-01" db="EMBL/GenBank/DDBJ databases">
        <authorList>
            <person name="Sun Q."/>
            <person name="Evtushenko L."/>
        </authorList>
    </citation>
    <scope>NUCLEOTIDE SEQUENCE</scope>
    <source>
        <strain evidence="2">VKM B-2347</strain>
    </source>
</reference>
<dbReference type="Proteomes" id="UP001143372">
    <property type="component" value="Unassembled WGS sequence"/>
</dbReference>
<accession>A0A9W6J2W7</accession>
<evidence type="ECO:0000259" key="1">
    <source>
        <dbReference type="Pfam" id="PF01571"/>
    </source>
</evidence>
<dbReference type="InterPro" id="IPR028896">
    <property type="entry name" value="GcvT/YgfZ/DmdA"/>
</dbReference>
<evidence type="ECO:0000313" key="3">
    <source>
        <dbReference type="Proteomes" id="UP001143372"/>
    </source>
</evidence>
<name>A0A9W6J2W7_9HYPH</name>
<dbReference type="EMBL" id="BSFI01000008">
    <property type="protein sequence ID" value="GLK68309.1"/>
    <property type="molecule type" value="Genomic_DNA"/>
</dbReference>
<dbReference type="Gene3D" id="3.30.1360.120">
    <property type="entry name" value="Probable tRNA modification gtpase trme, domain 1"/>
    <property type="match status" value="1"/>
</dbReference>
<dbReference type="InterPro" id="IPR006222">
    <property type="entry name" value="GCVT_N"/>
</dbReference>
<reference evidence="2" key="1">
    <citation type="journal article" date="2014" name="Int. J. Syst. Evol. Microbiol.">
        <title>Complete genome sequence of Corynebacterium casei LMG S-19264T (=DSM 44701T), isolated from a smear-ripened cheese.</title>
        <authorList>
            <consortium name="US DOE Joint Genome Institute (JGI-PGF)"/>
            <person name="Walter F."/>
            <person name="Albersmeier A."/>
            <person name="Kalinowski J."/>
            <person name="Ruckert C."/>
        </authorList>
    </citation>
    <scope>NUCLEOTIDE SEQUENCE</scope>
    <source>
        <strain evidence="2">VKM B-2347</strain>
    </source>
</reference>
<organism evidence="2 3">
    <name type="scientific">Hansschlegelia plantiphila</name>
    <dbReference type="NCBI Taxonomy" id="374655"/>
    <lineage>
        <taxon>Bacteria</taxon>
        <taxon>Pseudomonadati</taxon>
        <taxon>Pseudomonadota</taxon>
        <taxon>Alphaproteobacteria</taxon>
        <taxon>Hyphomicrobiales</taxon>
        <taxon>Methylopilaceae</taxon>
        <taxon>Hansschlegelia</taxon>
    </lineage>
</organism>
<comment type="caution">
    <text evidence="2">The sequence shown here is derived from an EMBL/GenBank/DDBJ whole genome shotgun (WGS) entry which is preliminary data.</text>
</comment>
<proteinExistence type="predicted"/>
<evidence type="ECO:0000313" key="2">
    <source>
        <dbReference type="EMBL" id="GLK68309.1"/>
    </source>
</evidence>
<feature type="domain" description="GCVT N-terminal" evidence="1">
    <location>
        <begin position="48"/>
        <end position="190"/>
    </location>
</feature>
<dbReference type="RefSeq" id="WP_271168556.1">
    <property type="nucleotide sequence ID" value="NZ_BSFI01000008.1"/>
</dbReference>
<dbReference type="InterPro" id="IPR027266">
    <property type="entry name" value="TrmE/GcvT-like"/>
</dbReference>
<sequence length="194" mass="19938">MAMAMGGHMRSDRQVVARAMEGFANHYAKGDPTEILKAGRPLRLSPTHSRCEAAGAVFEPVLGWEIPAWFAPGGETQDEAIAQERAAAIGAAAIFDLGSLAKFHLMGSGAREALEAMATAAIGGPGRAARTLFLGKRGGVQADVTVVSLGETDHIVLAPAARATLLGAHISREIAGRDAVISLDVSAGYGALGP</sequence>
<dbReference type="SUPFAM" id="SSF103025">
    <property type="entry name" value="Folate-binding domain"/>
    <property type="match status" value="1"/>
</dbReference>